<name>A0A482IJG1_9CAUD</name>
<organism evidence="1 2">
    <name type="scientific">Erwinia phage Derbicus</name>
    <dbReference type="NCBI Taxonomy" id="2530027"/>
    <lineage>
        <taxon>Viruses</taxon>
        <taxon>Duplodnaviria</taxon>
        <taxon>Heunggongvirae</taxon>
        <taxon>Uroviricota</taxon>
        <taxon>Caudoviricetes</taxon>
        <taxon>Chimalliviridae</taxon>
        <taxon>Derbicusvirus</taxon>
        <taxon>Derbicusvirus derbicus</taxon>
    </lineage>
</organism>
<sequence>MAKYTKTSNEMLLDAINIENNLQNDPLTWNQIAAGFPEKVTTPGADRNTRLLIYGLKQGGYKGTVTLQYDRISLPAIFRNVTPVVVTNPVQLLSQLLPQLNKAYGLSLDKDDILEQSVADLGEDFLINVQLRPGCLAWEGDFELRFTKFRPKLKDIIADAVLDVIVAPFPIGTKPRAEYVTYGYDYSTMGETFKTWAINRTLTQDDIDELNETVQGLKLVNKTGANASAGEIALSGAKVTSINNVTDGSLFNVLYEKAIVITLATTSNYEGQLILHYSAL</sequence>
<protein>
    <submittedName>
        <fullName evidence="1">Putative virion structural protein</fullName>
    </submittedName>
</protein>
<dbReference type="Pfam" id="PF25613">
    <property type="entry name" value="DUF7941"/>
    <property type="match status" value="1"/>
</dbReference>
<gene>
    <name evidence="1" type="ORF">DERBICUS_137</name>
</gene>
<dbReference type="InterPro" id="IPR057701">
    <property type="entry name" value="DUF7941"/>
</dbReference>
<evidence type="ECO:0000313" key="1">
    <source>
        <dbReference type="EMBL" id="QBP07563.1"/>
    </source>
</evidence>
<accession>A0A482IJG1</accession>
<keyword evidence="2" id="KW-1185">Reference proteome</keyword>
<dbReference type="Proteomes" id="UP000295398">
    <property type="component" value="Segment"/>
</dbReference>
<proteinExistence type="predicted"/>
<reference evidence="1 2" key="1">
    <citation type="submission" date="2019-02" db="EMBL/GenBank/DDBJ databases">
        <authorList>
            <person name="Webb C.J."/>
            <person name="Sharma R."/>
            <person name="Berg J.A."/>
            <person name="Payne A.M."/>
            <person name="Fajardo C.P."/>
            <person name="Breakwell D.P."/>
            <person name="Hope S."/>
            <person name="Grose J.H."/>
        </authorList>
    </citation>
    <scope>NUCLEOTIDE SEQUENCE [LARGE SCALE GENOMIC DNA]</scope>
</reference>
<dbReference type="EMBL" id="MK514282">
    <property type="protein sequence ID" value="QBP07563.1"/>
    <property type="molecule type" value="Genomic_DNA"/>
</dbReference>
<evidence type="ECO:0000313" key="2">
    <source>
        <dbReference type="Proteomes" id="UP000295398"/>
    </source>
</evidence>